<protein>
    <recommendedName>
        <fullName evidence="3">Bzip transcription factor</fullName>
    </recommendedName>
</protein>
<dbReference type="OrthoDB" id="75885at2759"/>
<accession>A0A1V9YA73</accession>
<name>A0A1V9YA73_ACHHY</name>
<comment type="caution">
    <text evidence="1">The sequence shown here is derived from an EMBL/GenBank/DDBJ whole genome shotgun (WGS) entry which is preliminary data.</text>
</comment>
<evidence type="ECO:0000313" key="2">
    <source>
        <dbReference type="Proteomes" id="UP000243579"/>
    </source>
</evidence>
<dbReference type="EMBL" id="JNBR01002429">
    <property type="protein sequence ID" value="OQR82625.1"/>
    <property type="molecule type" value="Genomic_DNA"/>
</dbReference>
<evidence type="ECO:0000313" key="1">
    <source>
        <dbReference type="EMBL" id="OQR82625.1"/>
    </source>
</evidence>
<proteinExistence type="predicted"/>
<organism evidence="1 2">
    <name type="scientific">Achlya hypogyna</name>
    <name type="common">Oomycete</name>
    <name type="synonym">Protoachlya hypogyna</name>
    <dbReference type="NCBI Taxonomy" id="1202772"/>
    <lineage>
        <taxon>Eukaryota</taxon>
        <taxon>Sar</taxon>
        <taxon>Stramenopiles</taxon>
        <taxon>Oomycota</taxon>
        <taxon>Saprolegniomycetes</taxon>
        <taxon>Saprolegniales</taxon>
        <taxon>Achlyaceae</taxon>
        <taxon>Achlya</taxon>
    </lineage>
</organism>
<gene>
    <name evidence="1" type="ORF">ACHHYP_15721</name>
</gene>
<evidence type="ECO:0008006" key="3">
    <source>
        <dbReference type="Google" id="ProtNLM"/>
    </source>
</evidence>
<keyword evidence="2" id="KW-1185">Reference proteome</keyword>
<dbReference type="AlphaFoldDB" id="A0A1V9YA73"/>
<sequence length="240" mass="27811">MRRTLEDRRLMRSRAQRAYVNRRKQAFRALEATVASSTQEIARLEGRRYILQSMLARSVTMNESQFVRLMHEYVRMFENGFKRRDAVAASSQERFLRSIMSEDLAFHGHRSLDTFIRIFQQYSSTHLSFTIRFVSCSVVMDDDDSCLTATLQTVVTQRMTRQSLAVYFPHVLQDEALVQVLIGRSLAIPQTSVFWFTSDGQIAQYSATMALVPTFLTLLQSLELTNFLLETRQLDRAPTE</sequence>
<reference evidence="1 2" key="1">
    <citation type="journal article" date="2014" name="Genome Biol. Evol.">
        <title>The secreted proteins of Achlya hypogyna and Thraustotheca clavata identify the ancestral oomycete secretome and reveal gene acquisitions by horizontal gene transfer.</title>
        <authorList>
            <person name="Misner I."/>
            <person name="Blouin N."/>
            <person name="Leonard G."/>
            <person name="Richards T.A."/>
            <person name="Lane C.E."/>
        </authorList>
    </citation>
    <scope>NUCLEOTIDE SEQUENCE [LARGE SCALE GENOMIC DNA]</scope>
    <source>
        <strain evidence="1 2">ATCC 48635</strain>
    </source>
</reference>
<dbReference type="Proteomes" id="UP000243579">
    <property type="component" value="Unassembled WGS sequence"/>
</dbReference>